<dbReference type="Gene3D" id="2.60.40.3760">
    <property type="match status" value="5"/>
</dbReference>
<dbReference type="Gene3D" id="2.70.70.10">
    <property type="entry name" value="Glucose Permease (Domain IIA)"/>
    <property type="match status" value="1"/>
</dbReference>
<dbReference type="SUPFAM" id="SSF51261">
    <property type="entry name" value="Duplicated hybrid motif"/>
    <property type="match status" value="1"/>
</dbReference>
<dbReference type="InterPro" id="IPR016047">
    <property type="entry name" value="M23ase_b-sheet_dom"/>
</dbReference>
<reference evidence="3 4" key="1">
    <citation type="journal article" date="2020" name="mSystems">
        <title>Defining Genomic and Predicted Metabolic Features of the Acetobacterium Genus.</title>
        <authorList>
            <person name="Ross D.E."/>
            <person name="Marshall C.W."/>
            <person name="Gulliver D."/>
            <person name="May H.D."/>
            <person name="Norman R.S."/>
        </authorList>
    </citation>
    <scope>NUCLEOTIDE SEQUENCE [LARGE SCALE GENOMIC DNA]</scope>
    <source>
        <strain evidence="3 4">DSM 8238</strain>
    </source>
</reference>
<dbReference type="Pfam" id="PF08481">
    <property type="entry name" value="GBS_Bsp-like"/>
    <property type="match status" value="5"/>
</dbReference>
<dbReference type="InterPro" id="IPR050570">
    <property type="entry name" value="Cell_wall_metabolism_enzyme"/>
</dbReference>
<dbReference type="InterPro" id="IPR013688">
    <property type="entry name" value="GBS_Bsp-like"/>
</dbReference>
<dbReference type="InterPro" id="IPR011055">
    <property type="entry name" value="Dup_hybrid_motif"/>
</dbReference>
<organism evidence="3 4">
    <name type="scientific">Acetobacterium fimetarium</name>
    <dbReference type="NCBI Taxonomy" id="52691"/>
    <lineage>
        <taxon>Bacteria</taxon>
        <taxon>Bacillati</taxon>
        <taxon>Bacillota</taxon>
        <taxon>Clostridia</taxon>
        <taxon>Eubacteriales</taxon>
        <taxon>Eubacteriaceae</taxon>
        <taxon>Acetobacterium</taxon>
    </lineage>
</organism>
<dbReference type="CDD" id="cd12797">
    <property type="entry name" value="M23_peptidase"/>
    <property type="match status" value="1"/>
</dbReference>
<feature type="transmembrane region" description="Helical" evidence="1">
    <location>
        <begin position="41"/>
        <end position="59"/>
    </location>
</feature>
<dbReference type="EMBL" id="WJBC01000010">
    <property type="protein sequence ID" value="MBC3804476.1"/>
    <property type="molecule type" value="Genomic_DNA"/>
</dbReference>
<feature type="domain" description="M23ase beta-sheet core" evidence="2">
    <location>
        <begin position="604"/>
        <end position="705"/>
    </location>
</feature>
<dbReference type="PANTHER" id="PTHR21666">
    <property type="entry name" value="PEPTIDASE-RELATED"/>
    <property type="match status" value="1"/>
</dbReference>
<protein>
    <submittedName>
        <fullName evidence="3">Peptidoglycan DD-metalloendopeptidase family protein</fullName>
    </submittedName>
</protein>
<keyword evidence="1" id="KW-0812">Transmembrane</keyword>
<keyword evidence="1" id="KW-0472">Membrane</keyword>
<name>A0ABR6WVB7_9FIRM</name>
<evidence type="ECO:0000313" key="3">
    <source>
        <dbReference type="EMBL" id="MBC3804476.1"/>
    </source>
</evidence>
<sequence length="727" mass="80359">MTFRVDANNYAESVDKYIVNNRIVGEEGIMQMIREKFGMKGIILCLAFVLISGCLPEYIEAQENNAVSVSAGEAVNSSYIVSITGVGNPDGISGVMFPTWSQTNGQDDIRWESGTYVGNDTWEVTIHLKDYQQTFDTFISHAYVIDKSGKMTFSGIAEKTIENPLGDVAVNIIQNPDSTTQFTVSTLGCAEKNGIGSVLFPTWTERNGQDEIVWYQGTLGSDGEYSVTIDTKDHHFETGTYNVHTYIYGLRGDVIKTAVDTYTVAASTPNISAGEVSNDSYKVAVTGVSSSEGVSGVLFPTWSQANGQDDIRWESGTYVGNDTWEATINLRNYRSSYDTFETHAYVVKGNQQLQYIAKTEMIIDNPFAAEPLELEIQPDPDVSKFVVSTTNCSGKSGIGDVLFPVWTTRNGQDDIQWLQGTLGGNGEYSAVVDIENHGFETGPYQIHAYLRGNGNENIAFSSNSFTLEQTTPTFEYDNAVLNNVFKMRIKNVSNENGVSGVMLPTWSQANGQDDIRWEPTTYIGNHTWETTVDLKKYNQIVDTFITHAYLVDGNGNSVMAAQSFRTIKQNTVTVYGYFAYPLDTQYQPNPDDPTDWFGARWGDIHEGVDIPADRYASCYSVGNGIVERAGYFMGYGRYVRIRTTDRYGESVSFFYGHLQEINVSVGQAVGTGTKIGSVGGSGYDANRNYIDNAYGSHLHFGAIANADDACVDPEIWIDFHNPYNNIN</sequence>
<evidence type="ECO:0000259" key="2">
    <source>
        <dbReference type="Pfam" id="PF01551"/>
    </source>
</evidence>
<gene>
    <name evidence="3" type="ORF">GH808_08525</name>
</gene>
<dbReference type="Pfam" id="PF01551">
    <property type="entry name" value="Peptidase_M23"/>
    <property type="match status" value="1"/>
</dbReference>
<dbReference type="Proteomes" id="UP000603234">
    <property type="component" value="Unassembled WGS sequence"/>
</dbReference>
<accession>A0ABR6WVB7</accession>
<dbReference type="PANTHER" id="PTHR21666:SF270">
    <property type="entry name" value="MUREIN HYDROLASE ACTIVATOR ENVC"/>
    <property type="match status" value="1"/>
</dbReference>
<proteinExistence type="predicted"/>
<keyword evidence="4" id="KW-1185">Reference proteome</keyword>
<evidence type="ECO:0000256" key="1">
    <source>
        <dbReference type="SAM" id="Phobius"/>
    </source>
</evidence>
<keyword evidence="1" id="KW-1133">Transmembrane helix</keyword>
<comment type="caution">
    <text evidence="3">The sequence shown here is derived from an EMBL/GenBank/DDBJ whole genome shotgun (WGS) entry which is preliminary data.</text>
</comment>
<evidence type="ECO:0000313" key="4">
    <source>
        <dbReference type="Proteomes" id="UP000603234"/>
    </source>
</evidence>